<dbReference type="Proteomes" id="UP000218702">
    <property type="component" value="Chromosome"/>
</dbReference>
<evidence type="ECO:0000313" key="1">
    <source>
        <dbReference type="EMBL" id="BAZ86928.1"/>
    </source>
</evidence>
<evidence type="ECO:0000313" key="2">
    <source>
        <dbReference type="Proteomes" id="UP000218702"/>
    </source>
</evidence>
<reference evidence="1 2" key="1">
    <citation type="submission" date="2017-06" db="EMBL/GenBank/DDBJ databases">
        <title>Genome sequencing of cyanobaciteial culture collection at National Institute for Environmental Studies (NIES).</title>
        <authorList>
            <person name="Hirose Y."/>
            <person name="Shimura Y."/>
            <person name="Fujisawa T."/>
            <person name="Nakamura Y."/>
            <person name="Kawachi M."/>
        </authorList>
    </citation>
    <scope>NUCLEOTIDE SEQUENCE [LARGE SCALE GENOMIC DNA]</scope>
    <source>
        <strain evidence="1 2">NIES-806</strain>
    </source>
</reference>
<dbReference type="KEGG" id="dcm:NIES806_31460"/>
<gene>
    <name evidence="1" type="ORF">NIES806_31460</name>
</gene>
<dbReference type="EMBL" id="AP018316">
    <property type="protein sequence ID" value="BAZ86928.1"/>
    <property type="molecule type" value="Genomic_DNA"/>
</dbReference>
<name>A0A1Z4V658_9CYAN</name>
<dbReference type="RefSeq" id="WP_096668677.1">
    <property type="nucleotide sequence ID" value="NZ_AP018316.1"/>
</dbReference>
<organism evidence="1 2">
    <name type="scientific">Dolichospermum compactum NIES-806</name>
    <dbReference type="NCBI Taxonomy" id="1973481"/>
    <lineage>
        <taxon>Bacteria</taxon>
        <taxon>Bacillati</taxon>
        <taxon>Cyanobacteriota</taxon>
        <taxon>Cyanophyceae</taxon>
        <taxon>Nostocales</taxon>
        <taxon>Aphanizomenonaceae</taxon>
        <taxon>Dolichospermum</taxon>
        <taxon>Dolichospermum compactum</taxon>
    </lineage>
</organism>
<proteinExistence type="predicted"/>
<protein>
    <submittedName>
        <fullName evidence="1">Uncharacterized protein</fullName>
    </submittedName>
</protein>
<sequence>MKTMKINPIVSTFFYCGILTLSMSITSPRLVFANYHQTKDTKQESIINLTLNDLKENNFLKISAANGFVGNIKLNGRNIKKIVANNTQIPLANILKKGKNILEIAGVYKSTGFPFQVELLGPNIQLSQSSGGSRNIKQILVIYVDENNIILDDENQ</sequence>
<accession>A0A1Z4V658</accession>
<keyword evidence="2" id="KW-1185">Reference proteome</keyword>
<dbReference type="AlphaFoldDB" id="A0A1Z4V658"/>